<reference evidence="2 3" key="1">
    <citation type="journal article" date="2014" name="PLoS Genet.">
        <title>Phylogenetically driven sequencing of extremely halophilic archaea reveals strategies for static and dynamic osmo-response.</title>
        <authorList>
            <person name="Becker E.A."/>
            <person name="Seitzer P.M."/>
            <person name="Tritt A."/>
            <person name="Larsen D."/>
            <person name="Krusor M."/>
            <person name="Yao A.I."/>
            <person name="Wu D."/>
            <person name="Madern D."/>
            <person name="Eisen J.A."/>
            <person name="Darling A.E."/>
            <person name="Facciotti M.T."/>
        </authorList>
    </citation>
    <scope>NUCLEOTIDE SEQUENCE [LARGE SCALE GENOMIC DNA]</scope>
    <source>
        <strain evidence="2 3">ATCC BAA-1512</strain>
    </source>
</reference>
<evidence type="ECO:0000313" key="2">
    <source>
        <dbReference type="EMBL" id="ELZ94479.1"/>
    </source>
</evidence>
<feature type="transmembrane region" description="Helical" evidence="1">
    <location>
        <begin position="12"/>
        <end position="30"/>
    </location>
</feature>
<accession>M0IGA9</accession>
<gene>
    <name evidence="2" type="ORF">C440_09883</name>
</gene>
<sequence length="141" mass="15034">MHNRFSTSRWTPVAIGTAVLFVASVVPSPFKRHSGWRRFGPDKFLHFVGHAGYATALANALGTDGSDGRAAVLAVCLSTAHSLVTGRVQTRVPGREFELADVGASLLGAVLAACGWYAVRNTLSNDPNVVPEESRMQTAVR</sequence>
<dbReference type="AlphaFoldDB" id="M0IGA9"/>
<evidence type="ECO:0000256" key="1">
    <source>
        <dbReference type="SAM" id="Phobius"/>
    </source>
</evidence>
<keyword evidence="1" id="KW-0472">Membrane</keyword>
<keyword evidence="1" id="KW-1133">Transmembrane helix</keyword>
<evidence type="ECO:0000313" key="3">
    <source>
        <dbReference type="Proteomes" id="UP000011550"/>
    </source>
</evidence>
<name>M0IGA9_9EURY</name>
<dbReference type="PATRIC" id="fig|662479.7.peg.2004"/>
<dbReference type="RefSeq" id="WP_008320251.1">
    <property type="nucleotide sequence ID" value="NZ_AOLN01000012.1"/>
</dbReference>
<dbReference type="Proteomes" id="UP000011550">
    <property type="component" value="Unassembled WGS sequence"/>
</dbReference>
<comment type="caution">
    <text evidence="2">The sequence shown here is derived from an EMBL/GenBank/DDBJ whole genome shotgun (WGS) entry which is preliminary data.</text>
</comment>
<keyword evidence="1" id="KW-0812">Transmembrane</keyword>
<proteinExistence type="predicted"/>
<organism evidence="2 3">
    <name type="scientific">Haloferax mucosum ATCC BAA-1512</name>
    <dbReference type="NCBI Taxonomy" id="662479"/>
    <lineage>
        <taxon>Archaea</taxon>
        <taxon>Methanobacteriati</taxon>
        <taxon>Methanobacteriota</taxon>
        <taxon>Stenosarchaea group</taxon>
        <taxon>Halobacteria</taxon>
        <taxon>Halobacteriales</taxon>
        <taxon>Haloferacaceae</taxon>
        <taxon>Haloferax</taxon>
    </lineage>
</organism>
<dbReference type="EMBL" id="AOLN01000012">
    <property type="protein sequence ID" value="ELZ94479.1"/>
    <property type="molecule type" value="Genomic_DNA"/>
</dbReference>
<protein>
    <submittedName>
        <fullName evidence="2">VanZ like family protein</fullName>
    </submittedName>
</protein>
<keyword evidence="3" id="KW-1185">Reference proteome</keyword>
<dbReference type="STRING" id="662479.C440_09883"/>